<dbReference type="EMBL" id="CABPSB010000011">
    <property type="protein sequence ID" value="VVE21748.1"/>
    <property type="molecule type" value="Genomic_DNA"/>
</dbReference>
<dbReference type="PANTHER" id="PTHR30537:SF5">
    <property type="entry name" value="HTH-TYPE TRANSCRIPTIONAL ACTIVATOR TTDR-RELATED"/>
    <property type="match status" value="1"/>
</dbReference>
<dbReference type="Gene3D" id="1.10.10.10">
    <property type="entry name" value="Winged helix-like DNA-binding domain superfamily/Winged helix DNA-binding domain"/>
    <property type="match status" value="1"/>
</dbReference>
<gene>
    <name evidence="6" type="ORF">PAN31108_03165</name>
</gene>
<keyword evidence="7" id="KW-1185">Reference proteome</keyword>
<keyword evidence="2" id="KW-0805">Transcription regulation</keyword>
<name>A0A5E4WAY4_9BURK</name>
<keyword evidence="4" id="KW-0804">Transcription</keyword>
<accession>A0A5E4WAY4</accession>
<dbReference type="Proteomes" id="UP000406256">
    <property type="component" value="Unassembled WGS sequence"/>
</dbReference>
<dbReference type="InterPro" id="IPR036390">
    <property type="entry name" value="WH_DNA-bd_sf"/>
</dbReference>
<organism evidence="6 7">
    <name type="scientific">Pandoraea anhela</name>
    <dbReference type="NCBI Taxonomy" id="2508295"/>
    <lineage>
        <taxon>Bacteria</taxon>
        <taxon>Pseudomonadati</taxon>
        <taxon>Pseudomonadota</taxon>
        <taxon>Betaproteobacteria</taxon>
        <taxon>Burkholderiales</taxon>
        <taxon>Burkholderiaceae</taxon>
        <taxon>Pandoraea</taxon>
    </lineage>
</organism>
<reference evidence="6 7" key="1">
    <citation type="submission" date="2019-08" db="EMBL/GenBank/DDBJ databases">
        <authorList>
            <person name="Peeters C."/>
        </authorList>
    </citation>
    <scope>NUCLEOTIDE SEQUENCE [LARGE SCALE GENOMIC DNA]</scope>
    <source>
        <strain evidence="6 7">LMG 31108</strain>
    </source>
</reference>
<dbReference type="SUPFAM" id="SSF53850">
    <property type="entry name" value="Periplasmic binding protein-like II"/>
    <property type="match status" value="1"/>
</dbReference>
<dbReference type="InterPro" id="IPR058163">
    <property type="entry name" value="LysR-type_TF_proteobact-type"/>
</dbReference>
<dbReference type="Pfam" id="PF00126">
    <property type="entry name" value="HTH_1"/>
    <property type="match status" value="1"/>
</dbReference>
<evidence type="ECO:0000256" key="3">
    <source>
        <dbReference type="ARBA" id="ARBA00023125"/>
    </source>
</evidence>
<dbReference type="Pfam" id="PF03466">
    <property type="entry name" value="LysR_substrate"/>
    <property type="match status" value="1"/>
</dbReference>
<proteinExistence type="inferred from homology"/>
<dbReference type="GO" id="GO:0006351">
    <property type="term" value="P:DNA-templated transcription"/>
    <property type="evidence" value="ECO:0007669"/>
    <property type="project" value="TreeGrafter"/>
</dbReference>
<evidence type="ECO:0000256" key="4">
    <source>
        <dbReference type="ARBA" id="ARBA00023163"/>
    </source>
</evidence>
<dbReference type="InterPro" id="IPR036388">
    <property type="entry name" value="WH-like_DNA-bd_sf"/>
</dbReference>
<evidence type="ECO:0000259" key="5">
    <source>
        <dbReference type="PROSITE" id="PS50931"/>
    </source>
</evidence>
<dbReference type="PANTHER" id="PTHR30537">
    <property type="entry name" value="HTH-TYPE TRANSCRIPTIONAL REGULATOR"/>
    <property type="match status" value="1"/>
</dbReference>
<protein>
    <submittedName>
        <fullName evidence="6">LysR family transcriptional regulator</fullName>
    </submittedName>
</protein>
<feature type="domain" description="HTH lysR-type" evidence="5">
    <location>
        <begin position="8"/>
        <end position="65"/>
    </location>
</feature>
<evidence type="ECO:0000256" key="1">
    <source>
        <dbReference type="ARBA" id="ARBA00009437"/>
    </source>
</evidence>
<dbReference type="AlphaFoldDB" id="A0A5E4WAY4"/>
<dbReference type="GO" id="GO:0043565">
    <property type="term" value="F:sequence-specific DNA binding"/>
    <property type="evidence" value="ECO:0007669"/>
    <property type="project" value="TreeGrafter"/>
</dbReference>
<evidence type="ECO:0000313" key="7">
    <source>
        <dbReference type="Proteomes" id="UP000406256"/>
    </source>
</evidence>
<dbReference type="Gene3D" id="3.40.190.290">
    <property type="match status" value="1"/>
</dbReference>
<evidence type="ECO:0000256" key="2">
    <source>
        <dbReference type="ARBA" id="ARBA00023015"/>
    </source>
</evidence>
<dbReference type="PROSITE" id="PS50931">
    <property type="entry name" value="HTH_LYSR"/>
    <property type="match status" value="1"/>
</dbReference>
<dbReference type="FunFam" id="1.10.10.10:FF:000001">
    <property type="entry name" value="LysR family transcriptional regulator"/>
    <property type="match status" value="1"/>
</dbReference>
<comment type="similarity">
    <text evidence="1">Belongs to the LysR transcriptional regulatory family.</text>
</comment>
<dbReference type="SUPFAM" id="SSF46785">
    <property type="entry name" value="Winged helix' DNA-binding domain"/>
    <property type="match status" value="1"/>
</dbReference>
<dbReference type="InterPro" id="IPR000847">
    <property type="entry name" value="LysR_HTH_N"/>
</dbReference>
<keyword evidence="3" id="KW-0238">DNA-binding</keyword>
<sequence length="305" mass="33762">MDSTRLLPLLADLATFVCVVDAGNFSEAARQLNTTPSTVSRQIKRLEAALAARLLERSTREVRLTEVGRSVVTYSRTMLEAAIGAVDSASEASATPKGLVSLSAPRAYAYARIHPRLPKFLSRYPEVDIRVLYTDDSLDPFRDDVDVMIQVTHTPPESLSAKRVDDVKWHIFATPSYLKTRGMPLRPESLASHECLFNPGHTAHEQWTFQRGEERITLPVRGRYASNHAAARLDAALQGIGIAALPEFISDGPEHQGRLQKVLADWAFVPEAYAGPVWLLFPSNRHLPIRVRALIDYLAAELGAT</sequence>
<dbReference type="CDD" id="cd08422">
    <property type="entry name" value="PBP2_CrgA_like"/>
    <property type="match status" value="1"/>
</dbReference>
<dbReference type="InterPro" id="IPR005119">
    <property type="entry name" value="LysR_subst-bd"/>
</dbReference>
<dbReference type="RefSeq" id="WP_150669765.1">
    <property type="nucleotide sequence ID" value="NZ_CABPSB010000011.1"/>
</dbReference>
<evidence type="ECO:0000313" key="6">
    <source>
        <dbReference type="EMBL" id="VVE21748.1"/>
    </source>
</evidence>
<dbReference type="GO" id="GO:0003700">
    <property type="term" value="F:DNA-binding transcription factor activity"/>
    <property type="evidence" value="ECO:0007669"/>
    <property type="project" value="InterPro"/>
</dbReference>
<dbReference type="OrthoDB" id="8928056at2"/>